<comment type="caution">
    <text evidence="4">The sequence shown here is derived from an EMBL/GenBank/DDBJ whole genome shotgun (WGS) entry which is preliminary data.</text>
</comment>
<dbReference type="SUPFAM" id="SSF49363">
    <property type="entry name" value="Purple acid phosphatase, N-terminal domain"/>
    <property type="match status" value="1"/>
</dbReference>
<organism evidence="4 5">
    <name type="scientific">Hymenobacter metallilatus</name>
    <dbReference type="NCBI Taxonomy" id="2493666"/>
    <lineage>
        <taxon>Bacteria</taxon>
        <taxon>Pseudomonadati</taxon>
        <taxon>Bacteroidota</taxon>
        <taxon>Cytophagia</taxon>
        <taxon>Cytophagales</taxon>
        <taxon>Hymenobacteraceae</taxon>
        <taxon>Hymenobacter</taxon>
    </lineage>
</organism>
<dbReference type="EMBL" id="RWIS01000020">
    <property type="protein sequence ID" value="RSK24010.1"/>
    <property type="molecule type" value="Genomic_DNA"/>
</dbReference>
<evidence type="ECO:0000313" key="4">
    <source>
        <dbReference type="EMBL" id="RSK24010.1"/>
    </source>
</evidence>
<proteinExistence type="predicted"/>
<evidence type="ECO:0000256" key="1">
    <source>
        <dbReference type="SAM" id="MobiDB-lite"/>
    </source>
</evidence>
<sequence length="338" mass="35094">MKRIVLPVLLLSGTLVAQAQRQPARPKPATAATVAAPAPPPTISAARAAGPGATVTVRGVVTNGPELGQLRFVQDKVAGLAVFSTTNTDLHALVAGDSVHITGTLKNYNGLLEMDPVASVSKVASGRRVVPLEVAAADINTVFDDAYEGRLVRIKGLSSLTTGTGAPAEALKGNTNYLLNGQKTTPIRIHVASTGENGLIDKLPPTSTYDLIGTVSQFTQTGAGGYQLLPRLFSDFVVAGGLPAIQGEPVPTNIYRNGFTVIFQTANPGSSKVEYGKTAALGTVVNLPALTTMHSVELTNLEPTTTYYVRVSSTNANGTSNSPAVPMLTDNKKKPAGR</sequence>
<dbReference type="CDD" id="cd00063">
    <property type="entry name" value="FN3"/>
    <property type="match status" value="1"/>
</dbReference>
<dbReference type="InterPro" id="IPR008963">
    <property type="entry name" value="Purple_acid_Pase-like_N"/>
</dbReference>
<evidence type="ECO:0000256" key="2">
    <source>
        <dbReference type="SAM" id="SignalP"/>
    </source>
</evidence>
<evidence type="ECO:0000313" key="5">
    <source>
        <dbReference type="Proteomes" id="UP000280066"/>
    </source>
</evidence>
<name>A0A3R9MKZ7_9BACT</name>
<feature type="region of interest" description="Disordered" evidence="1">
    <location>
        <begin position="314"/>
        <end position="338"/>
    </location>
</feature>
<dbReference type="PROSITE" id="PS50853">
    <property type="entry name" value="FN3"/>
    <property type="match status" value="1"/>
</dbReference>
<keyword evidence="5" id="KW-1185">Reference proteome</keyword>
<dbReference type="OrthoDB" id="5500612at2"/>
<protein>
    <recommendedName>
        <fullName evidence="3">Fibronectin type-III domain-containing protein</fullName>
    </recommendedName>
</protein>
<dbReference type="InterPro" id="IPR003961">
    <property type="entry name" value="FN3_dom"/>
</dbReference>
<dbReference type="GO" id="GO:0046872">
    <property type="term" value="F:metal ion binding"/>
    <property type="evidence" value="ECO:0007669"/>
    <property type="project" value="InterPro"/>
</dbReference>
<feature type="domain" description="Fibronectin type-III" evidence="3">
    <location>
        <begin position="245"/>
        <end position="336"/>
    </location>
</feature>
<dbReference type="AlphaFoldDB" id="A0A3R9MKZ7"/>
<dbReference type="InterPro" id="IPR013783">
    <property type="entry name" value="Ig-like_fold"/>
</dbReference>
<feature type="signal peptide" evidence="2">
    <location>
        <begin position="1"/>
        <end position="19"/>
    </location>
</feature>
<evidence type="ECO:0000259" key="3">
    <source>
        <dbReference type="PROSITE" id="PS50853"/>
    </source>
</evidence>
<dbReference type="Gene3D" id="2.60.40.10">
    <property type="entry name" value="Immunoglobulins"/>
    <property type="match status" value="1"/>
</dbReference>
<dbReference type="GO" id="GO:0003993">
    <property type="term" value="F:acid phosphatase activity"/>
    <property type="evidence" value="ECO:0007669"/>
    <property type="project" value="InterPro"/>
</dbReference>
<dbReference type="RefSeq" id="WP_125433671.1">
    <property type="nucleotide sequence ID" value="NZ_RWIS01000020.1"/>
</dbReference>
<keyword evidence="2" id="KW-0732">Signal</keyword>
<feature type="compositionally biased region" description="Polar residues" evidence="1">
    <location>
        <begin position="314"/>
        <end position="323"/>
    </location>
</feature>
<feature type="chain" id="PRO_5018610623" description="Fibronectin type-III domain-containing protein" evidence="2">
    <location>
        <begin position="20"/>
        <end position="338"/>
    </location>
</feature>
<dbReference type="Proteomes" id="UP000280066">
    <property type="component" value="Unassembled WGS sequence"/>
</dbReference>
<accession>A0A3R9MKZ7</accession>
<gene>
    <name evidence="4" type="ORF">EI290_21275</name>
</gene>
<reference evidence="4 5" key="1">
    <citation type="submission" date="2018-12" db="EMBL/GenBank/DDBJ databases">
        <authorList>
            <person name="Feng G."/>
            <person name="Zhu H."/>
        </authorList>
    </citation>
    <scope>NUCLEOTIDE SEQUENCE [LARGE SCALE GENOMIC DNA]</scope>
    <source>
        <strain evidence="4 5">9PBR-2</strain>
    </source>
</reference>